<keyword evidence="6" id="KW-1185">Reference proteome</keyword>
<evidence type="ECO:0000256" key="2">
    <source>
        <dbReference type="ARBA" id="ARBA00022857"/>
    </source>
</evidence>
<protein>
    <submittedName>
        <fullName evidence="5">Similar to Probable NADP-dependent mannitol dehydrogenase acc. no. O00058</fullName>
    </submittedName>
</protein>
<sequence>MHRCMISRTSLQTLRGMARRVNPTRTPFVIRPMSSESTKSAPPPTSNSTYHSLTDFDIRSKVILVTGGARGLGLTQSEALAQAGATVYALDLHDSAPSEFTKVSEKTPNMHYCKTDVRCPKTLESTCRGIADKEGRMDGMIASAGILDEVSSLEASKEQFQRVMDINVTGCFLSAQACAREMVRLGKKGGSILLVASMSGMIANRDVHMAAYNSSKGAVHQMARNLASEWGKEYGIRVNTLSPGYIMTDMVQQMFRKVPERKDLWSHQNMLGRLSTPAEYRGAAVFLMSDASSYMTGADLMMDGGHRAW</sequence>
<feature type="region of interest" description="Disordered" evidence="4">
    <location>
        <begin position="15"/>
        <end position="52"/>
    </location>
</feature>
<name>U4L779_PYROM</name>
<comment type="similarity">
    <text evidence="1">Belongs to the short-chain dehydrogenases/reductases (SDR) family.</text>
</comment>
<evidence type="ECO:0000256" key="4">
    <source>
        <dbReference type="SAM" id="MobiDB-lite"/>
    </source>
</evidence>
<dbReference type="SUPFAM" id="SSF51735">
    <property type="entry name" value="NAD(P)-binding Rossmann-fold domains"/>
    <property type="match status" value="1"/>
</dbReference>
<dbReference type="OrthoDB" id="1669814at2759"/>
<dbReference type="eggNOG" id="KOG0725">
    <property type="taxonomic scope" value="Eukaryota"/>
</dbReference>
<dbReference type="InterPro" id="IPR036291">
    <property type="entry name" value="NAD(P)-bd_dom_sf"/>
</dbReference>
<reference evidence="5 6" key="1">
    <citation type="journal article" date="2013" name="PLoS Genet.">
        <title>The genome and development-dependent transcriptomes of Pyronema confluens: a window into fungal evolution.</title>
        <authorList>
            <person name="Traeger S."/>
            <person name="Altegoer F."/>
            <person name="Freitag M."/>
            <person name="Gabaldon T."/>
            <person name="Kempken F."/>
            <person name="Kumar A."/>
            <person name="Marcet-Houben M."/>
            <person name="Poggeler S."/>
            <person name="Stajich J.E."/>
            <person name="Nowrousian M."/>
        </authorList>
    </citation>
    <scope>NUCLEOTIDE SEQUENCE [LARGE SCALE GENOMIC DNA]</scope>
    <source>
        <strain evidence="6">CBS 100304</strain>
        <tissue evidence="5">Vegetative mycelium</tissue>
    </source>
</reference>
<dbReference type="InterPro" id="IPR020904">
    <property type="entry name" value="Sc_DH/Rdtase_CS"/>
</dbReference>
<keyword evidence="3" id="KW-0560">Oxidoreductase</keyword>
<dbReference type="Pfam" id="PF13561">
    <property type="entry name" value="adh_short_C2"/>
    <property type="match status" value="1"/>
</dbReference>
<dbReference type="PROSITE" id="PS00061">
    <property type="entry name" value="ADH_SHORT"/>
    <property type="match status" value="1"/>
</dbReference>
<feature type="compositionally biased region" description="Polar residues" evidence="4">
    <location>
        <begin position="34"/>
        <end position="52"/>
    </location>
</feature>
<dbReference type="InterPro" id="IPR002347">
    <property type="entry name" value="SDR_fam"/>
</dbReference>
<proteinExistence type="inferred from homology"/>
<dbReference type="OMA" id="HHHQKVY"/>
<dbReference type="GO" id="GO:0050664">
    <property type="term" value="F:oxidoreductase activity, acting on NAD(P)H, oxygen as acceptor"/>
    <property type="evidence" value="ECO:0007669"/>
    <property type="project" value="TreeGrafter"/>
</dbReference>
<dbReference type="PANTHER" id="PTHR43008">
    <property type="entry name" value="BENZIL REDUCTASE"/>
    <property type="match status" value="1"/>
</dbReference>
<dbReference type="PANTHER" id="PTHR43008:SF4">
    <property type="entry name" value="CHAIN DEHYDROGENASE, PUTATIVE (AFU_ORTHOLOGUE AFUA_4G08710)-RELATED"/>
    <property type="match status" value="1"/>
</dbReference>
<dbReference type="Gene3D" id="3.40.50.720">
    <property type="entry name" value="NAD(P)-binding Rossmann-like Domain"/>
    <property type="match status" value="1"/>
</dbReference>
<accession>U4L779</accession>
<organism evidence="5 6">
    <name type="scientific">Pyronema omphalodes (strain CBS 100304)</name>
    <name type="common">Pyronema confluens</name>
    <dbReference type="NCBI Taxonomy" id="1076935"/>
    <lineage>
        <taxon>Eukaryota</taxon>
        <taxon>Fungi</taxon>
        <taxon>Dikarya</taxon>
        <taxon>Ascomycota</taxon>
        <taxon>Pezizomycotina</taxon>
        <taxon>Pezizomycetes</taxon>
        <taxon>Pezizales</taxon>
        <taxon>Pyronemataceae</taxon>
        <taxon>Pyronema</taxon>
    </lineage>
</organism>
<dbReference type="STRING" id="1076935.U4L779"/>
<evidence type="ECO:0000256" key="1">
    <source>
        <dbReference type="ARBA" id="ARBA00006484"/>
    </source>
</evidence>
<evidence type="ECO:0000313" key="5">
    <source>
        <dbReference type="EMBL" id="CCX13353.1"/>
    </source>
</evidence>
<evidence type="ECO:0000256" key="3">
    <source>
        <dbReference type="ARBA" id="ARBA00023002"/>
    </source>
</evidence>
<dbReference type="Proteomes" id="UP000018144">
    <property type="component" value="Unassembled WGS sequence"/>
</dbReference>
<dbReference type="EMBL" id="HF935828">
    <property type="protein sequence ID" value="CCX13353.1"/>
    <property type="molecule type" value="Genomic_DNA"/>
</dbReference>
<dbReference type="GO" id="GO:0016616">
    <property type="term" value="F:oxidoreductase activity, acting on the CH-OH group of donors, NAD or NADP as acceptor"/>
    <property type="evidence" value="ECO:0007669"/>
    <property type="project" value="UniProtKB-ARBA"/>
</dbReference>
<keyword evidence="2" id="KW-0521">NADP</keyword>
<evidence type="ECO:0000313" key="6">
    <source>
        <dbReference type="Proteomes" id="UP000018144"/>
    </source>
</evidence>
<dbReference type="FunFam" id="3.40.50.720:FF:000245">
    <property type="entry name" value="Short chain dehydrogenase, putative"/>
    <property type="match status" value="1"/>
</dbReference>
<dbReference type="PRINTS" id="PR00081">
    <property type="entry name" value="GDHRDH"/>
</dbReference>
<dbReference type="AlphaFoldDB" id="U4L779"/>
<gene>
    <name evidence="5" type="ORF">PCON_12946</name>
</gene>